<protein>
    <submittedName>
        <fullName evidence="2">Phosphatidate cytidylyltransferase</fullName>
        <ecNumber evidence="3">2.7.7.41</ecNumber>
    </submittedName>
</protein>
<dbReference type="KEGG" id="ecor:SAMEA4412678_0631"/>
<dbReference type="Pfam" id="PF01148">
    <property type="entry name" value="CTP_transf_1"/>
    <property type="match status" value="1"/>
</dbReference>
<feature type="transmembrane region" description="Helical" evidence="1">
    <location>
        <begin position="23"/>
        <end position="41"/>
    </location>
</feature>
<keyword evidence="1" id="KW-0812">Transmembrane</keyword>
<dbReference type="PANTHER" id="PTHR43535">
    <property type="entry name" value="PHOSPHATIDATE CYTIDYLYLTRANSFERASE"/>
    <property type="match status" value="1"/>
</dbReference>
<dbReference type="STRING" id="539.A7P85_04145"/>
<feature type="transmembrane region" description="Helical" evidence="1">
    <location>
        <begin position="62"/>
        <end position="78"/>
    </location>
</feature>
<accession>A0A1A9RFV1</accession>
<reference evidence="3 5" key="3">
    <citation type="submission" date="2017-06" db="EMBL/GenBank/DDBJ databases">
        <authorList>
            <consortium name="Pathogen Informatics"/>
        </authorList>
    </citation>
    <scope>NUCLEOTIDE SEQUENCE [LARGE SCALE GENOMIC DNA]</scope>
    <source>
        <strain evidence="3 5">NCTC10596</strain>
    </source>
</reference>
<reference evidence="2" key="2">
    <citation type="submission" date="2016-05" db="EMBL/GenBank/DDBJ databases">
        <authorList>
            <person name="Lavstsen T."/>
            <person name="Jespersen J.S."/>
        </authorList>
    </citation>
    <scope>NUCLEOTIDE SEQUENCE</scope>
    <source>
        <strain evidence="2">NML04-0072</strain>
    </source>
</reference>
<feature type="transmembrane region" description="Helical" evidence="1">
    <location>
        <begin position="109"/>
        <end position="126"/>
    </location>
</feature>
<dbReference type="EMBL" id="LT906482">
    <property type="protein sequence ID" value="SNW07482.1"/>
    <property type="molecule type" value="Genomic_DNA"/>
</dbReference>
<dbReference type="OrthoDB" id="9799199at2"/>
<proteinExistence type="predicted"/>
<dbReference type="RefSeq" id="WP_003824860.1">
    <property type="nucleotide sequence ID" value="NZ_CP082861.1"/>
</dbReference>
<keyword evidence="1" id="KW-0472">Membrane</keyword>
<evidence type="ECO:0000313" key="2">
    <source>
        <dbReference type="EMBL" id="OAM17189.1"/>
    </source>
</evidence>
<dbReference type="GO" id="GO:0005886">
    <property type="term" value="C:plasma membrane"/>
    <property type="evidence" value="ECO:0007669"/>
    <property type="project" value="TreeGrafter"/>
</dbReference>
<name>A0A1A9RFV1_EIKCO</name>
<evidence type="ECO:0000313" key="3">
    <source>
        <dbReference type="EMBL" id="SNW07482.1"/>
    </source>
</evidence>
<feature type="transmembrane region" description="Helical" evidence="1">
    <location>
        <begin position="167"/>
        <end position="186"/>
    </location>
</feature>
<gene>
    <name evidence="3" type="primary">cdsA_1</name>
    <name evidence="2" type="ORF">A7P90_09930</name>
    <name evidence="3" type="ORF">SAMEA4412678_00631</name>
</gene>
<dbReference type="AlphaFoldDB" id="A0A1A9RFV1"/>
<keyword evidence="2" id="KW-0548">Nucleotidyltransferase</keyword>
<keyword evidence="1" id="KW-1133">Transmembrane helix</keyword>
<feature type="transmembrane region" description="Helical" evidence="1">
    <location>
        <begin position="132"/>
        <end position="155"/>
    </location>
</feature>
<organism evidence="2 4">
    <name type="scientific">Eikenella corrodens</name>
    <dbReference type="NCBI Taxonomy" id="539"/>
    <lineage>
        <taxon>Bacteria</taxon>
        <taxon>Pseudomonadati</taxon>
        <taxon>Pseudomonadota</taxon>
        <taxon>Betaproteobacteria</taxon>
        <taxon>Neisseriales</taxon>
        <taxon>Neisseriaceae</taxon>
        <taxon>Eikenella</taxon>
    </lineage>
</organism>
<dbReference type="GO" id="GO:0004605">
    <property type="term" value="F:phosphatidate cytidylyltransferase activity"/>
    <property type="evidence" value="ECO:0007669"/>
    <property type="project" value="UniProtKB-EC"/>
</dbReference>
<dbReference type="PANTHER" id="PTHR43535:SF1">
    <property type="entry name" value="PHOSPHATIDATE CYTIDYLYLTRANSFERASE"/>
    <property type="match status" value="1"/>
</dbReference>
<dbReference type="EC" id="2.7.7.41" evidence="3"/>
<keyword evidence="2" id="KW-0808">Transferase</keyword>
<evidence type="ECO:0000313" key="4">
    <source>
        <dbReference type="Proteomes" id="UP000077589"/>
    </source>
</evidence>
<evidence type="ECO:0000256" key="1">
    <source>
        <dbReference type="SAM" id="Phobius"/>
    </source>
</evidence>
<sequence>MSFANTSSQIITEQTAAHLTPQAGYIFTGVFAVLIFASIIGQWLKRKNGAGNATIANLNARIYAWWLMTLVLLAAFWFGKAGTVVLFFLISFAALREFMTLVYRRRSDYYSMVTCFYLLLPVQYYFVYDGWYGMFSIFIPVYGFLVLPIIASLSGQTAHFLERAAKTQWMAMICIFCLSHVPALMFLNLDGFDSSGNILLLIFLIGVVQASDVLQYVWGKLVGGAKIMPSLSPSKTVSGTVGGILSATALAALMSPITPFSHGQAAAIGFTICLMGFFGGLVMSAIKRDYGVKDWGNMIRGHGGMLDRVDSICFAAPIFFHIVRYYWHG</sequence>
<feature type="transmembrane region" description="Helical" evidence="1">
    <location>
        <begin position="198"/>
        <end position="218"/>
    </location>
</feature>
<reference evidence="4" key="1">
    <citation type="submission" date="2016-05" db="EMBL/GenBank/DDBJ databases">
        <title>Draft genome of Corynebacterium afermentans subsp. afermentans LCDC 88199T.</title>
        <authorList>
            <person name="Bernier A.-M."/>
            <person name="Bernard K."/>
        </authorList>
    </citation>
    <scope>NUCLEOTIDE SEQUENCE [LARGE SCALE GENOMIC DNA]</scope>
    <source>
        <strain evidence="4">NML04-0072</strain>
    </source>
</reference>
<dbReference type="Proteomes" id="UP000215465">
    <property type="component" value="Chromosome 1"/>
</dbReference>
<dbReference type="Proteomes" id="UP000077589">
    <property type="component" value="Unassembled WGS sequence"/>
</dbReference>
<dbReference type="GO" id="GO:0009273">
    <property type="term" value="P:peptidoglycan-based cell wall biogenesis"/>
    <property type="evidence" value="ECO:0007669"/>
    <property type="project" value="TreeGrafter"/>
</dbReference>
<dbReference type="EMBL" id="LXSG01000036">
    <property type="protein sequence ID" value="OAM17189.1"/>
    <property type="molecule type" value="Genomic_DNA"/>
</dbReference>
<feature type="transmembrane region" description="Helical" evidence="1">
    <location>
        <begin position="264"/>
        <end position="286"/>
    </location>
</feature>
<dbReference type="GeneID" id="60769526"/>
<evidence type="ECO:0000313" key="5">
    <source>
        <dbReference type="Proteomes" id="UP000215465"/>
    </source>
</evidence>